<keyword evidence="3" id="KW-1185">Reference proteome</keyword>
<evidence type="ECO:0000259" key="1">
    <source>
        <dbReference type="Pfam" id="PF00135"/>
    </source>
</evidence>
<dbReference type="InterPro" id="IPR050309">
    <property type="entry name" value="Type-B_Carboxylest/Lipase"/>
</dbReference>
<dbReference type="PANTHER" id="PTHR11559">
    <property type="entry name" value="CARBOXYLESTERASE"/>
    <property type="match status" value="1"/>
</dbReference>
<dbReference type="GeneID" id="28735910"/>
<reference evidence="2 3" key="1">
    <citation type="submission" date="2015-06" db="EMBL/GenBank/DDBJ databases">
        <title>Draft genome of the ant-associated black yeast Phialophora attae CBS 131958.</title>
        <authorList>
            <person name="Moreno L.F."/>
            <person name="Stielow B.J."/>
            <person name="de Hoog S."/>
            <person name="Vicente V.A."/>
            <person name="Weiss V.A."/>
            <person name="de Vries M."/>
            <person name="Cruz L.M."/>
            <person name="Souza E.M."/>
        </authorList>
    </citation>
    <scope>NUCLEOTIDE SEQUENCE [LARGE SCALE GENOMIC DNA]</scope>
    <source>
        <strain evidence="2 3">CBS 131958</strain>
    </source>
</reference>
<dbReference type="Pfam" id="PF00135">
    <property type="entry name" value="COesterase"/>
    <property type="match status" value="1"/>
</dbReference>
<dbReference type="RefSeq" id="XP_017997497.1">
    <property type="nucleotide sequence ID" value="XM_018144030.1"/>
</dbReference>
<dbReference type="Proteomes" id="UP000038010">
    <property type="component" value="Unassembled WGS sequence"/>
</dbReference>
<gene>
    <name evidence="2" type="ORF">AB675_3933</name>
</gene>
<feature type="domain" description="Carboxylesterase type B" evidence="1">
    <location>
        <begin position="23"/>
        <end position="338"/>
    </location>
</feature>
<accession>A0A0N1H671</accession>
<proteinExistence type="predicted"/>
<dbReference type="SUPFAM" id="SSF53474">
    <property type="entry name" value="alpha/beta-Hydrolases"/>
    <property type="match status" value="1"/>
</dbReference>
<organism evidence="2 3">
    <name type="scientific">Cyphellophora attinorum</name>
    <dbReference type="NCBI Taxonomy" id="1664694"/>
    <lineage>
        <taxon>Eukaryota</taxon>
        <taxon>Fungi</taxon>
        <taxon>Dikarya</taxon>
        <taxon>Ascomycota</taxon>
        <taxon>Pezizomycotina</taxon>
        <taxon>Eurotiomycetes</taxon>
        <taxon>Chaetothyriomycetidae</taxon>
        <taxon>Chaetothyriales</taxon>
        <taxon>Cyphellophoraceae</taxon>
        <taxon>Cyphellophora</taxon>
    </lineage>
</organism>
<dbReference type="EMBL" id="LFJN01000023">
    <property type="protein sequence ID" value="KPI37534.1"/>
    <property type="molecule type" value="Genomic_DNA"/>
</dbReference>
<dbReference type="Gene3D" id="3.40.50.1820">
    <property type="entry name" value="alpha/beta hydrolase"/>
    <property type="match status" value="1"/>
</dbReference>
<dbReference type="AlphaFoldDB" id="A0A0N1H671"/>
<protein>
    <submittedName>
        <fullName evidence="2">Lipase 3</fullName>
    </submittedName>
</protein>
<dbReference type="ESTHER" id="9euro-a0a0n1h671">
    <property type="family name" value="Fungal_carboxylesterase_lipase"/>
</dbReference>
<name>A0A0N1H671_9EURO</name>
<evidence type="ECO:0000313" key="2">
    <source>
        <dbReference type="EMBL" id="KPI37534.1"/>
    </source>
</evidence>
<dbReference type="InterPro" id="IPR029058">
    <property type="entry name" value="AB_hydrolase_fold"/>
</dbReference>
<sequence length="389" mass="42881">MSATLYAPSLRSQLIGEYDERHDLAYFRGIPYATIKQRWTHSTILHELPNKFNAEKFGPRCPQEEGAVLVSGGMNDPTPGDSEFDCLNLNICVPRECLEQFQNGHRKRKVPVMFWIHGGGFRFGANSVARYRPHALCSRARESGRPIILVQIGYRLGPLGFAASDALQAEFGTSPNATGPASGNYGFEDQRNALRWVHEHIADFGGDPDNVTAFGVSAGSASVHYHILTGDPMFDKAICMSGTGGTLGPLDPQYYQQAWDALCAATGLRDASAVDQVTTLRKAPVMDILQKYSNAAMGPVGDGVLLPRHWKFEDTLITRCRSIILGDTNVEGIILDSIARNIKPEQMLRTIQEIIVPKNREISAAISTSLDLIKNGRRTESRYDDSWAI</sequence>
<dbReference type="InterPro" id="IPR002018">
    <property type="entry name" value="CarbesteraseB"/>
</dbReference>
<comment type="caution">
    <text evidence="2">The sequence shown here is derived from an EMBL/GenBank/DDBJ whole genome shotgun (WGS) entry which is preliminary data.</text>
</comment>
<dbReference type="STRING" id="1664694.A0A0N1H671"/>
<evidence type="ECO:0000313" key="3">
    <source>
        <dbReference type="Proteomes" id="UP000038010"/>
    </source>
</evidence>
<dbReference type="VEuPathDB" id="FungiDB:AB675_3933"/>
<dbReference type="OrthoDB" id="3200163at2759"/>